<evidence type="ECO:0000256" key="1">
    <source>
        <dbReference type="SAM" id="SignalP"/>
    </source>
</evidence>
<dbReference type="KEGG" id="ppai:E1956_18840"/>
<feature type="signal peptide" evidence="1">
    <location>
        <begin position="1"/>
        <end position="18"/>
    </location>
</feature>
<dbReference type="EMBL" id="CP038149">
    <property type="protein sequence ID" value="QBR00696.1"/>
    <property type="molecule type" value="Genomic_DNA"/>
</dbReference>
<reference evidence="2 3" key="1">
    <citation type="submission" date="2019-03" db="EMBL/GenBank/DDBJ databases">
        <title>Paraburkholderia sp. 7MH5, isolated from subtropical forest soil.</title>
        <authorList>
            <person name="Gao Z.-H."/>
            <person name="Qiu L.-H."/>
        </authorList>
    </citation>
    <scope>NUCLEOTIDE SEQUENCE [LARGE SCALE GENOMIC DNA]</scope>
    <source>
        <strain evidence="2 3">7MH5</strain>
    </source>
</reference>
<dbReference type="AlphaFoldDB" id="A0A4P7CWV7"/>
<name>A0A4P7CWV7_9BURK</name>
<organism evidence="2 3">
    <name type="scientific">Paraburkholderia pallida</name>
    <dbReference type="NCBI Taxonomy" id="2547399"/>
    <lineage>
        <taxon>Bacteria</taxon>
        <taxon>Pseudomonadati</taxon>
        <taxon>Pseudomonadota</taxon>
        <taxon>Betaproteobacteria</taxon>
        <taxon>Burkholderiales</taxon>
        <taxon>Burkholderiaceae</taxon>
        <taxon>Paraburkholderia</taxon>
    </lineage>
</organism>
<dbReference type="Proteomes" id="UP000295727">
    <property type="component" value="Chromosome 2"/>
</dbReference>
<proteinExistence type="predicted"/>
<keyword evidence="1" id="KW-0732">Signal</keyword>
<evidence type="ECO:0000313" key="3">
    <source>
        <dbReference type="Proteomes" id="UP000295727"/>
    </source>
</evidence>
<evidence type="ECO:0000313" key="2">
    <source>
        <dbReference type="EMBL" id="QBR00696.1"/>
    </source>
</evidence>
<accession>A0A4P7CWV7</accession>
<gene>
    <name evidence="2" type="ORF">E1956_18840</name>
</gene>
<protein>
    <submittedName>
        <fullName evidence="2">Uncharacterized protein</fullName>
    </submittedName>
</protein>
<feature type="chain" id="PRO_5020231281" evidence="1">
    <location>
        <begin position="19"/>
        <end position="69"/>
    </location>
</feature>
<keyword evidence="3" id="KW-1185">Reference proteome</keyword>
<sequence length="69" mass="7351">MRIMFALSALLAAAPHLAQLLADNWPSVYPFVQTYLPQVPQTFWPAAGVVLAMIARVLEVGAKGGGDAQ</sequence>